<reference evidence="6 7" key="1">
    <citation type="journal article" date="2018" name="Environ. Microbiol.">
        <title>Novel energy conservation strategies and behaviour of Pelotomaculum schinkii driving syntrophic propionate catabolism.</title>
        <authorList>
            <person name="Hidalgo-Ahumada C.A.P."/>
            <person name="Nobu M.K."/>
            <person name="Narihiro T."/>
            <person name="Tamaki H."/>
            <person name="Liu W.T."/>
            <person name="Kamagata Y."/>
            <person name="Stams A.J.M."/>
            <person name="Imachi H."/>
            <person name="Sousa D.Z."/>
        </authorList>
    </citation>
    <scope>NUCLEOTIDE SEQUENCE [LARGE SCALE GENOMIC DNA]</scope>
    <source>
        <strain evidence="6 7">HH</strain>
    </source>
</reference>
<dbReference type="EC" id="2.6.1.-" evidence="4"/>
<gene>
    <name evidence="6" type="primary">dapL_1</name>
    <name evidence="6" type="ORF">Psch_00327</name>
</gene>
<dbReference type="NCBIfam" id="NF006756">
    <property type="entry name" value="PRK09276.1"/>
    <property type="match status" value="1"/>
</dbReference>
<comment type="caution">
    <text evidence="6">The sequence shown here is derived from an EMBL/GenBank/DDBJ whole genome shotgun (WGS) entry which is preliminary data.</text>
</comment>
<dbReference type="SUPFAM" id="SSF53383">
    <property type="entry name" value="PLP-dependent transferases"/>
    <property type="match status" value="1"/>
</dbReference>
<dbReference type="InterPro" id="IPR015421">
    <property type="entry name" value="PyrdxlP-dep_Trfase_major"/>
</dbReference>
<dbReference type="PANTHER" id="PTHR42832">
    <property type="entry name" value="AMINO ACID AMINOTRANSFERASE"/>
    <property type="match status" value="1"/>
</dbReference>
<dbReference type="Gene3D" id="3.40.640.10">
    <property type="entry name" value="Type I PLP-dependent aspartate aminotransferase-like (Major domain)"/>
    <property type="match status" value="1"/>
</dbReference>
<dbReference type="GO" id="GO:0030170">
    <property type="term" value="F:pyridoxal phosphate binding"/>
    <property type="evidence" value="ECO:0007669"/>
    <property type="project" value="InterPro"/>
</dbReference>
<dbReference type="AlphaFoldDB" id="A0A4Y7RCQ1"/>
<evidence type="ECO:0000256" key="4">
    <source>
        <dbReference type="RuleBase" id="RU000481"/>
    </source>
</evidence>
<dbReference type="InterPro" id="IPR004839">
    <property type="entry name" value="Aminotransferase_I/II_large"/>
</dbReference>
<dbReference type="EMBL" id="QFGA01000001">
    <property type="protein sequence ID" value="TEB06795.1"/>
    <property type="molecule type" value="Genomic_DNA"/>
</dbReference>
<evidence type="ECO:0000313" key="7">
    <source>
        <dbReference type="Proteomes" id="UP000298324"/>
    </source>
</evidence>
<evidence type="ECO:0000313" key="6">
    <source>
        <dbReference type="EMBL" id="TEB06795.1"/>
    </source>
</evidence>
<comment type="similarity">
    <text evidence="4">Belongs to the class-I pyridoxal-phosphate-dependent aminotransferase family.</text>
</comment>
<protein>
    <recommendedName>
        <fullName evidence="4">Aminotransferase</fullName>
        <ecNumber evidence="4">2.6.1.-</ecNumber>
    </recommendedName>
</protein>
<evidence type="ECO:0000256" key="2">
    <source>
        <dbReference type="ARBA" id="ARBA00022576"/>
    </source>
</evidence>
<dbReference type="InterPro" id="IPR050881">
    <property type="entry name" value="LL-DAP_aminotransferase"/>
</dbReference>
<organism evidence="6 7">
    <name type="scientific">Pelotomaculum schinkii</name>
    <dbReference type="NCBI Taxonomy" id="78350"/>
    <lineage>
        <taxon>Bacteria</taxon>
        <taxon>Bacillati</taxon>
        <taxon>Bacillota</taxon>
        <taxon>Clostridia</taxon>
        <taxon>Eubacteriales</taxon>
        <taxon>Desulfotomaculaceae</taxon>
        <taxon>Pelotomaculum</taxon>
    </lineage>
</organism>
<sequence length="388" mass="42840">MDIARRMQSLSSGVFNEMEIRKKTVEARGVEVINLGVGSPDQPPAPHIVEALRKAVSDPKNYSYSLGGTPRLHKALSGWYKKRFHVDLDPDREILVLMGSQDGLAHLAMAYVNPGDLALVPDPGYPIYSFSIQMAEGNIYPLPLLAKNRFLPDLSQIPEEIAAKAKMMWLNYPNNPVAVSADWEFFGQVVEFARKYDILVCHDVAYAELAYDGFKPMSFLEVPGAKEVGVEFYSLSKTYNMAGCRVGFAVGNEKAISNLALVKSNIDYGVFFAVQEAAVAALTGPQECVKENARTYQRRRDVLVDGLAKLGWQIPKPNASMFLWAPIPRGYTSSSHFAADLLERAGIIVIPGIAFGEMGEGYVRIALVKDEIVLAEAVQRIGQNFNFL</sequence>
<keyword evidence="3 4" id="KW-0808">Transferase</keyword>
<dbReference type="InterPro" id="IPR015422">
    <property type="entry name" value="PyrdxlP-dep_Trfase_small"/>
</dbReference>
<dbReference type="Gene3D" id="3.90.1150.10">
    <property type="entry name" value="Aspartate Aminotransferase, domain 1"/>
    <property type="match status" value="1"/>
</dbReference>
<name>A0A4Y7RCQ1_9FIRM</name>
<dbReference type="Proteomes" id="UP000298324">
    <property type="component" value="Unassembled WGS sequence"/>
</dbReference>
<evidence type="ECO:0000259" key="5">
    <source>
        <dbReference type="Pfam" id="PF00155"/>
    </source>
</evidence>
<dbReference type="PROSITE" id="PS00105">
    <property type="entry name" value="AA_TRANSFER_CLASS_1"/>
    <property type="match status" value="1"/>
</dbReference>
<dbReference type="PANTHER" id="PTHR42832:SF3">
    <property type="entry name" value="L-GLUTAMINE--4-(METHYLSULFANYL)-2-OXOBUTANOATE AMINOTRANSFERASE"/>
    <property type="match status" value="1"/>
</dbReference>
<comment type="cofactor">
    <cofactor evidence="1 4">
        <name>pyridoxal 5'-phosphate</name>
        <dbReference type="ChEBI" id="CHEBI:597326"/>
    </cofactor>
</comment>
<dbReference type="RefSeq" id="WP_190238933.1">
    <property type="nucleotide sequence ID" value="NZ_QFGA01000001.1"/>
</dbReference>
<keyword evidence="7" id="KW-1185">Reference proteome</keyword>
<dbReference type="InterPro" id="IPR015424">
    <property type="entry name" value="PyrdxlP-dep_Trfase"/>
</dbReference>
<dbReference type="InterPro" id="IPR004838">
    <property type="entry name" value="NHTrfase_class1_PyrdxlP-BS"/>
</dbReference>
<dbReference type="GO" id="GO:0008483">
    <property type="term" value="F:transaminase activity"/>
    <property type="evidence" value="ECO:0007669"/>
    <property type="project" value="UniProtKB-KW"/>
</dbReference>
<accession>A0A4Y7RCQ1</accession>
<dbReference type="Pfam" id="PF00155">
    <property type="entry name" value="Aminotran_1_2"/>
    <property type="match status" value="1"/>
</dbReference>
<evidence type="ECO:0000256" key="3">
    <source>
        <dbReference type="ARBA" id="ARBA00022679"/>
    </source>
</evidence>
<feature type="domain" description="Aminotransferase class I/classII large" evidence="5">
    <location>
        <begin position="31"/>
        <end position="381"/>
    </location>
</feature>
<keyword evidence="2 4" id="KW-0032">Aminotransferase</keyword>
<dbReference type="CDD" id="cd00609">
    <property type="entry name" value="AAT_like"/>
    <property type="match status" value="1"/>
</dbReference>
<evidence type="ECO:0000256" key="1">
    <source>
        <dbReference type="ARBA" id="ARBA00001933"/>
    </source>
</evidence>
<proteinExistence type="inferred from homology"/>